<evidence type="ECO:0000313" key="1">
    <source>
        <dbReference type="EMBL" id="ATN94064.1"/>
    </source>
</evidence>
<evidence type="ECO:0000313" key="2">
    <source>
        <dbReference type="Proteomes" id="UP000229090"/>
    </source>
</evidence>
<dbReference type="Proteomes" id="UP000229090">
    <property type="component" value="Segment"/>
</dbReference>
<dbReference type="KEGG" id="vg:63210205"/>
<gene>
    <name evidence="1" type="primary">102</name>
    <name evidence="1" type="ORF">SEA_KUMAO_102</name>
</gene>
<reference evidence="2" key="1">
    <citation type="submission" date="2017-09" db="EMBL/GenBank/DDBJ databases">
        <authorList>
            <person name="Ehlers B."/>
            <person name="Leendertz F.H."/>
        </authorList>
    </citation>
    <scope>NUCLEOTIDE SEQUENCE [LARGE SCALE GENOMIC DNA]</scope>
</reference>
<name>A0A2D1GPZ2_9CAUD</name>
<protein>
    <submittedName>
        <fullName evidence="1">Uncharacterized protein</fullName>
    </submittedName>
</protein>
<dbReference type="GeneID" id="63210205"/>
<keyword evidence="2" id="KW-1185">Reference proteome</keyword>
<dbReference type="RefSeq" id="YP_010013591.1">
    <property type="nucleotide sequence ID" value="NC_053512.1"/>
</dbReference>
<accession>A0A2D1GPZ2</accession>
<dbReference type="EMBL" id="MG009575">
    <property type="protein sequence ID" value="ATN94064.1"/>
    <property type="molecule type" value="Genomic_DNA"/>
</dbReference>
<sequence length="96" mass="11042">MTMAVVRKQAKDIQAGDKIINDRVSPDDPFPKPDRWAHPLQVYRVREGQAVNLETMEMVPAIYWTPQALDGVPWEFELWLFADNWVDVEADDGGDE</sequence>
<proteinExistence type="predicted"/>
<organism evidence="1 2">
    <name type="scientific">Mycobacterium phage Kumao</name>
    <dbReference type="NCBI Taxonomy" id="2041344"/>
    <lineage>
        <taxon>Viruses</taxon>
        <taxon>Duplodnaviria</taxon>
        <taxon>Heunggongvirae</taxon>
        <taxon>Uroviricota</taxon>
        <taxon>Caudoviricetes</taxon>
        <taxon>Vilmaviridae</taxon>
        <taxon>Kumaovirus</taxon>
        <taxon>Kumaovirus kumao</taxon>
    </lineage>
</organism>